<keyword evidence="7" id="KW-0804">Transcription</keyword>
<name>A0ABP0UPN6_9BRYO</name>
<evidence type="ECO:0000313" key="15">
    <source>
        <dbReference type="Proteomes" id="UP001497512"/>
    </source>
</evidence>
<dbReference type="Pfam" id="PF00046">
    <property type="entry name" value="Homeodomain"/>
    <property type="match status" value="1"/>
</dbReference>
<sequence>MDASGKYVRYTNEQVEALERVYHECPKPSSIRRQQLIREAPVLANIEPKQIKVWFQNRRCREKQRKESTRLVSVNAKLTALNRLLMEENERLARHTSQLTLDNHMLRQQLNELPGGPAPPPGSRRRLPNNQEVPPLHGLKEERMHGGNLFSALNGGGGGGGDKISSRGDLSLQVPGRNGMASTDTSSDSVITVGLPQNPTPQHSPRDVNSAGLLALAEDTLTEFLAKATGTAVDWIQLPGMKPGPDAIGIIAISHGCAGIAARACGLVGLEPTKVAEVLKDRPSWLRDCRRLQTLGAISTGKGGTIELLYTQMYAPTTLAPPRDFCTLRYTTILEDGNLVICERSLAGSQEPIPSFVRAEMLPSGFLIRPCEGGGCIIHVVDHYDLEPWSIPEVLRPLYESAAALAQRTTIRALRYLRRLAQEESGEIGLRNGQQHPGALWTLSLRLARGFNEAVNTFTDDGWTTLGTDGMDDVSIVINPTPTMKSTGGQNASDRVLFALGGGILCAKASMLLQNVPPALLIRSLREHRSEWANFDIDANTAAMFRNNLHGGISASRAASAPLPFAHSLEQEEFLEVVKLEGGSILSRDSFLVQLCSGIDENAVGACAQLVFAPVDVAISDDVPLLPSGFRVIPLDSNTGLSRTLNLAATLEGGSDGMRTTANGVLVGSASNHSRSVLTIAFQFAYEAHNRDSCAVMAREYVRTVVASVQRIAIALTPSHLAPHTDPRHLPVTPNSLLARRIVESYRVNLGMDLTRTTDTGNDDALFKDFWQHNDAIVCCTWKGLPEFMFANRAGLEMFETTAGALQDLSWENTLDENSKKFPYTDFTQVLQQGSAYLPPGVRISHRGRTVTYERALAWKVTDVAESPLCVAFLFMNWTFLT</sequence>
<dbReference type="SUPFAM" id="SSF55961">
    <property type="entry name" value="Bet v1-like"/>
    <property type="match status" value="1"/>
</dbReference>
<dbReference type="InterPro" id="IPR044830">
    <property type="entry name" value="HD-Zip_III"/>
</dbReference>
<dbReference type="SMART" id="SM00234">
    <property type="entry name" value="START"/>
    <property type="match status" value="1"/>
</dbReference>
<dbReference type="SMART" id="SM00389">
    <property type="entry name" value="HOX"/>
    <property type="match status" value="1"/>
</dbReference>
<keyword evidence="6 9" id="KW-0371">Homeobox</keyword>
<keyword evidence="3" id="KW-0805">Transcription regulation</keyword>
<dbReference type="PROSITE" id="PS50848">
    <property type="entry name" value="START"/>
    <property type="match status" value="1"/>
</dbReference>
<dbReference type="InterPro" id="IPR023393">
    <property type="entry name" value="START-like_dom_sf"/>
</dbReference>
<evidence type="ECO:0000256" key="9">
    <source>
        <dbReference type="PROSITE-ProRule" id="PRU00108"/>
    </source>
</evidence>
<evidence type="ECO:0000256" key="10">
    <source>
        <dbReference type="RuleBase" id="RU000682"/>
    </source>
</evidence>
<dbReference type="CDD" id="cd14686">
    <property type="entry name" value="bZIP"/>
    <property type="match status" value="1"/>
</dbReference>
<proteinExistence type="inferred from homology"/>
<feature type="region of interest" description="Disordered" evidence="11">
    <location>
        <begin position="110"/>
        <end position="132"/>
    </location>
</feature>
<organism evidence="14 15">
    <name type="scientific">Sphagnum troendelagicum</name>
    <dbReference type="NCBI Taxonomy" id="128251"/>
    <lineage>
        <taxon>Eukaryota</taxon>
        <taxon>Viridiplantae</taxon>
        <taxon>Streptophyta</taxon>
        <taxon>Embryophyta</taxon>
        <taxon>Bryophyta</taxon>
        <taxon>Sphagnophytina</taxon>
        <taxon>Sphagnopsida</taxon>
        <taxon>Sphagnales</taxon>
        <taxon>Sphagnaceae</taxon>
        <taxon>Sphagnum</taxon>
    </lineage>
</organism>
<evidence type="ECO:0000259" key="13">
    <source>
        <dbReference type="PROSITE" id="PS50848"/>
    </source>
</evidence>
<dbReference type="CDD" id="cd08875">
    <property type="entry name" value="START_ArGLABRA2_like"/>
    <property type="match status" value="1"/>
</dbReference>
<evidence type="ECO:0000256" key="1">
    <source>
        <dbReference type="ARBA" id="ARBA00004123"/>
    </source>
</evidence>
<comment type="subcellular location">
    <subcellularLocation>
        <location evidence="1 9 10">Nucleus</location>
    </subcellularLocation>
</comment>
<keyword evidence="5 9" id="KW-0238">DNA-binding</keyword>
<gene>
    <name evidence="14" type="ORF">CSSPTR1EN2_LOCUS18488</name>
</gene>
<dbReference type="InterPro" id="IPR002913">
    <property type="entry name" value="START_lipid-bd_dom"/>
</dbReference>
<dbReference type="InterPro" id="IPR013978">
    <property type="entry name" value="MEKHLA"/>
</dbReference>
<feature type="region of interest" description="Disordered" evidence="11">
    <location>
        <begin position="176"/>
        <end position="206"/>
    </location>
</feature>
<evidence type="ECO:0000256" key="2">
    <source>
        <dbReference type="ARBA" id="ARBA00010338"/>
    </source>
</evidence>
<feature type="DNA-binding region" description="Homeobox" evidence="9">
    <location>
        <begin position="3"/>
        <end position="66"/>
    </location>
</feature>
<evidence type="ECO:0000256" key="8">
    <source>
        <dbReference type="ARBA" id="ARBA00023242"/>
    </source>
</evidence>
<dbReference type="Gene3D" id="3.30.530.20">
    <property type="match status" value="1"/>
</dbReference>
<dbReference type="PROSITE" id="PS50071">
    <property type="entry name" value="HOMEOBOX_2"/>
    <property type="match status" value="1"/>
</dbReference>
<evidence type="ECO:0000256" key="6">
    <source>
        <dbReference type="ARBA" id="ARBA00023155"/>
    </source>
</evidence>
<dbReference type="PANTHER" id="PTHR45950:SF7">
    <property type="entry name" value="HOMEOBOX-LEUCINE ZIPPER PROTEIN ATHB-14"/>
    <property type="match status" value="1"/>
</dbReference>
<feature type="domain" description="START" evidence="13">
    <location>
        <begin position="206"/>
        <end position="415"/>
    </location>
</feature>
<dbReference type="Proteomes" id="UP001497512">
    <property type="component" value="Chromosome 5"/>
</dbReference>
<evidence type="ECO:0000256" key="5">
    <source>
        <dbReference type="ARBA" id="ARBA00023125"/>
    </source>
</evidence>
<dbReference type="InterPro" id="IPR009057">
    <property type="entry name" value="Homeodomain-like_sf"/>
</dbReference>
<dbReference type="Pfam" id="PF01852">
    <property type="entry name" value="START"/>
    <property type="match status" value="1"/>
</dbReference>
<dbReference type="CDD" id="cd00086">
    <property type="entry name" value="homeodomain"/>
    <property type="match status" value="1"/>
</dbReference>
<evidence type="ECO:0000256" key="11">
    <source>
        <dbReference type="SAM" id="MobiDB-lite"/>
    </source>
</evidence>
<evidence type="ECO:0008006" key="16">
    <source>
        <dbReference type="Google" id="ProtNLM"/>
    </source>
</evidence>
<dbReference type="SUPFAM" id="SSF46689">
    <property type="entry name" value="Homeodomain-like"/>
    <property type="match status" value="1"/>
</dbReference>
<evidence type="ECO:0000259" key="12">
    <source>
        <dbReference type="PROSITE" id="PS50071"/>
    </source>
</evidence>
<protein>
    <recommendedName>
        <fullName evidence="16">Class III HD-Zip protein</fullName>
    </recommendedName>
</protein>
<evidence type="ECO:0000256" key="7">
    <source>
        <dbReference type="ARBA" id="ARBA00023163"/>
    </source>
</evidence>
<keyword evidence="8 9" id="KW-0539">Nucleus</keyword>
<feature type="domain" description="Homeobox" evidence="12">
    <location>
        <begin position="1"/>
        <end position="65"/>
    </location>
</feature>
<evidence type="ECO:0000313" key="14">
    <source>
        <dbReference type="EMBL" id="CAK9226936.1"/>
    </source>
</evidence>
<dbReference type="Pfam" id="PF08670">
    <property type="entry name" value="MEKHLA"/>
    <property type="match status" value="1"/>
</dbReference>
<dbReference type="EMBL" id="OZ019897">
    <property type="protein sequence ID" value="CAK9226936.1"/>
    <property type="molecule type" value="Genomic_DNA"/>
</dbReference>
<accession>A0ABP0UPN6</accession>
<evidence type="ECO:0000256" key="4">
    <source>
        <dbReference type="ARBA" id="ARBA00023054"/>
    </source>
</evidence>
<dbReference type="InterPro" id="IPR001356">
    <property type="entry name" value="HD"/>
</dbReference>
<dbReference type="PANTHER" id="PTHR45950">
    <property type="entry name" value="HOMEOBOX-LEUCINE ZIPPER PROTEIN ATHB-14"/>
    <property type="match status" value="1"/>
</dbReference>
<reference evidence="14" key="1">
    <citation type="submission" date="2024-02" db="EMBL/GenBank/DDBJ databases">
        <authorList>
            <consortium name="ELIXIR-Norway"/>
            <consortium name="Elixir Norway"/>
        </authorList>
    </citation>
    <scope>NUCLEOTIDE SEQUENCE</scope>
</reference>
<keyword evidence="4" id="KW-0175">Coiled coil</keyword>
<comment type="similarity">
    <text evidence="2">Belongs to the HD-ZIP homeobox family. Class III subfamily.</text>
</comment>
<evidence type="ECO:0000256" key="3">
    <source>
        <dbReference type="ARBA" id="ARBA00023015"/>
    </source>
</evidence>
<keyword evidence="15" id="KW-1185">Reference proteome</keyword>
<dbReference type="Gene3D" id="1.10.10.60">
    <property type="entry name" value="Homeodomain-like"/>
    <property type="match status" value="1"/>
</dbReference>